<sequence>MRVNTLHARDHFSRTLSKKLTGVDGVFNPWGCHRFAGETLGLFTEPWHEFDEITGSEAVVELILQDVVPGILAGTS</sequence>
<keyword evidence="2" id="KW-1185">Reference proteome</keyword>
<accession>A0A919E7I2</accession>
<evidence type="ECO:0000313" key="1">
    <source>
        <dbReference type="EMBL" id="GHF22198.1"/>
    </source>
</evidence>
<proteinExistence type="predicted"/>
<name>A0A919E7I2_9PROT</name>
<organism evidence="1 2">
    <name type="scientific">Kordiimonas sediminis</name>
    <dbReference type="NCBI Taxonomy" id="1735581"/>
    <lineage>
        <taxon>Bacteria</taxon>
        <taxon>Pseudomonadati</taxon>
        <taxon>Pseudomonadota</taxon>
        <taxon>Alphaproteobacteria</taxon>
        <taxon>Kordiimonadales</taxon>
        <taxon>Kordiimonadaceae</taxon>
        <taxon>Kordiimonas</taxon>
    </lineage>
</organism>
<dbReference type="Proteomes" id="UP000630923">
    <property type="component" value="Unassembled WGS sequence"/>
</dbReference>
<reference evidence="1" key="1">
    <citation type="journal article" date="2014" name="Int. J. Syst. Evol. Microbiol.">
        <title>Complete genome sequence of Corynebacterium casei LMG S-19264T (=DSM 44701T), isolated from a smear-ripened cheese.</title>
        <authorList>
            <consortium name="US DOE Joint Genome Institute (JGI-PGF)"/>
            <person name="Walter F."/>
            <person name="Albersmeier A."/>
            <person name="Kalinowski J."/>
            <person name="Ruckert C."/>
        </authorList>
    </citation>
    <scope>NUCLEOTIDE SEQUENCE</scope>
    <source>
        <strain evidence="1">KCTC 42590</strain>
    </source>
</reference>
<gene>
    <name evidence="1" type="ORF">GCM10017044_15390</name>
</gene>
<dbReference type="EMBL" id="BNCI01000002">
    <property type="protein sequence ID" value="GHF22198.1"/>
    <property type="molecule type" value="Genomic_DNA"/>
</dbReference>
<protein>
    <submittedName>
        <fullName evidence="1">Uncharacterized protein</fullName>
    </submittedName>
</protein>
<reference evidence="1" key="2">
    <citation type="submission" date="2020-09" db="EMBL/GenBank/DDBJ databases">
        <authorList>
            <person name="Sun Q."/>
            <person name="Kim S."/>
        </authorList>
    </citation>
    <scope>NUCLEOTIDE SEQUENCE</scope>
    <source>
        <strain evidence="1">KCTC 42590</strain>
    </source>
</reference>
<comment type="caution">
    <text evidence="1">The sequence shown here is derived from an EMBL/GenBank/DDBJ whole genome shotgun (WGS) entry which is preliminary data.</text>
</comment>
<evidence type="ECO:0000313" key="2">
    <source>
        <dbReference type="Proteomes" id="UP000630923"/>
    </source>
</evidence>
<dbReference type="AlphaFoldDB" id="A0A919E7I2"/>